<evidence type="ECO:0000256" key="2">
    <source>
        <dbReference type="ARBA" id="ARBA00022723"/>
    </source>
</evidence>
<dbReference type="PROSITE" id="PS51792">
    <property type="entry name" value="YIPPEE"/>
    <property type="match status" value="1"/>
</dbReference>
<dbReference type="InterPro" id="IPR034751">
    <property type="entry name" value="Yippee"/>
</dbReference>
<dbReference type="STRING" id="1035309.A0A2C5WWU2"/>
<name>A0A2C5WWU2_9PEZI</name>
<dbReference type="EMBL" id="APWK03000118">
    <property type="protein sequence ID" value="PHH50665.1"/>
    <property type="molecule type" value="Genomic_DNA"/>
</dbReference>
<sequence>MGLKHNVYLSDNTKIYHCKKCRTHLSAQENIMSKSFRGTHGTAYLFDTVVNIECGDPNDREMTTGRHIVRDIMCRQCKVVVGWTYDKAYEPREQYKEGKFILELDLLICE</sequence>
<dbReference type="AlphaFoldDB" id="A0A2C5WWU2"/>
<keyword evidence="2" id="KW-0479">Metal-binding</keyword>
<dbReference type="Proteomes" id="UP000222788">
    <property type="component" value="Unassembled WGS sequence"/>
</dbReference>
<dbReference type="InterPro" id="IPR039058">
    <property type="entry name" value="Yippee_fam"/>
</dbReference>
<dbReference type="GO" id="GO:0046872">
    <property type="term" value="F:metal ion binding"/>
    <property type="evidence" value="ECO:0007669"/>
    <property type="project" value="UniProtKB-KW"/>
</dbReference>
<keyword evidence="3" id="KW-0862">Zinc</keyword>
<evidence type="ECO:0000256" key="4">
    <source>
        <dbReference type="RuleBase" id="RU110713"/>
    </source>
</evidence>
<evidence type="ECO:0000256" key="1">
    <source>
        <dbReference type="ARBA" id="ARBA00005613"/>
    </source>
</evidence>
<comment type="caution">
    <text evidence="6">The sequence shown here is derived from an EMBL/GenBank/DDBJ whole genome shotgun (WGS) entry which is preliminary data.</text>
</comment>
<feature type="domain" description="Yippee" evidence="5">
    <location>
        <begin position="14"/>
        <end position="110"/>
    </location>
</feature>
<evidence type="ECO:0000313" key="7">
    <source>
        <dbReference type="Proteomes" id="UP000222788"/>
    </source>
</evidence>
<evidence type="ECO:0000256" key="3">
    <source>
        <dbReference type="ARBA" id="ARBA00022833"/>
    </source>
</evidence>
<reference evidence="6 7" key="1">
    <citation type="journal article" date="2013" name="Fungal Biol.">
        <title>Analysis of microsatellite markers in the genome of the plant pathogen Ceratocystis fimbriata.</title>
        <authorList>
            <person name="Simpson M.C."/>
            <person name="Wilken P.M."/>
            <person name="Coetzee M.P."/>
            <person name="Wingfield M.J."/>
            <person name="Wingfield B.D."/>
        </authorList>
    </citation>
    <scope>NUCLEOTIDE SEQUENCE [LARGE SCALE GENOMIC DNA]</scope>
    <source>
        <strain evidence="6 7">CBS 114723</strain>
    </source>
</reference>
<dbReference type="Pfam" id="PF03226">
    <property type="entry name" value="Yippee-Mis18"/>
    <property type="match status" value="1"/>
</dbReference>
<evidence type="ECO:0000313" key="6">
    <source>
        <dbReference type="EMBL" id="PHH50665.1"/>
    </source>
</evidence>
<gene>
    <name evidence="6" type="ORF">CFIMG_003405RA</name>
</gene>
<dbReference type="PANTHER" id="PTHR13848">
    <property type="entry name" value="PROTEIN YIPPEE-LIKE CG15309-RELATED"/>
    <property type="match status" value="1"/>
</dbReference>
<comment type="similarity">
    <text evidence="1 4">Belongs to the yippee family.</text>
</comment>
<reference evidence="6 7" key="2">
    <citation type="journal article" date="2013" name="IMA Fungus">
        <title>IMA Genome-F 1: Ceratocystis fimbriata: Draft nuclear genome sequence for the plant pathogen, Ceratocystis fimbriata.</title>
        <authorList>
            <person name="Wilken P.M."/>
            <person name="Steenkamp E.T."/>
            <person name="Wingfield M.J."/>
            <person name="de Beer Z.W."/>
            <person name="Wingfield B.D."/>
        </authorList>
    </citation>
    <scope>NUCLEOTIDE SEQUENCE [LARGE SCALE GENOMIC DNA]</scope>
    <source>
        <strain evidence="6 7">CBS 114723</strain>
    </source>
</reference>
<accession>A0A2C5WWU2</accession>
<organism evidence="6 7">
    <name type="scientific">Ceratocystis fimbriata CBS 114723</name>
    <dbReference type="NCBI Taxonomy" id="1035309"/>
    <lineage>
        <taxon>Eukaryota</taxon>
        <taxon>Fungi</taxon>
        <taxon>Dikarya</taxon>
        <taxon>Ascomycota</taxon>
        <taxon>Pezizomycotina</taxon>
        <taxon>Sordariomycetes</taxon>
        <taxon>Hypocreomycetidae</taxon>
        <taxon>Microascales</taxon>
        <taxon>Ceratocystidaceae</taxon>
        <taxon>Ceratocystis</taxon>
    </lineage>
</organism>
<evidence type="ECO:0000259" key="5">
    <source>
        <dbReference type="PROSITE" id="PS51792"/>
    </source>
</evidence>
<keyword evidence="7" id="KW-1185">Reference proteome</keyword>
<proteinExistence type="inferred from homology"/>
<dbReference type="OrthoDB" id="6407410at2759"/>
<dbReference type="InterPro" id="IPR004910">
    <property type="entry name" value="Yippee/Mis18/Cereblon"/>
</dbReference>
<protein>
    <recommendedName>
        <fullName evidence="4">Protein yippee-like</fullName>
    </recommendedName>
</protein>